<sequence>MEYLLKASAVVFIFYIFYKMLLQRETFFQTNRLYLLLGLLTSLSIPLVVIPIYIEYVPMVADNNFTIVTNMEANQNVSEPTYNIWQLLYTIYGVGLAFFLGKLLIELASLKFLLNKHQYYKSGPHVLVETDNDVPPFSFFNWIVYNPKKYSKEELSHILNHEKVHAKELHSIDIILTQLACVIFWFNPLIWLYKKEVQQNLEFIADKKAQDFSKCEKSYQRILLKSSIPNHKFLITNNFYNSQIKKRIIMLHKSKSKKLNALKYLLILPALVLFLMSFNTKEIFIEIDDPRDLTEVAPIEASAHLNNFYDTIEFDDKTNAKPKGNATATKNNQKKENTLIAKASSKTRKNDSNALDNTSVVVINKNTSDAELDIIKEDLKREGLTVKFKGIKRNSKGEITGIKIDAKSKKSNASYNVNSDEAIDPIMIVFDEDSNSISIGNGHTQHGKTTYVYETHTGNTHKINKSGSGNNVFVITETEYEDDNGQDTKYIVRSNGKKGKVKTIKTSKNIELISGDDDIVEVIVEGKNNDAQETIIVNGKKIILEEEDDNIVVKGSAKVKALHKLNNLTDSNKDIIILNNSGNKIYFYSDDGKAPLIIIDGKESTEENLLEISSDNIESMTVLKDKSAIEKYGDKAKDGVVIIKTKKN</sequence>
<evidence type="ECO:0000256" key="2">
    <source>
        <dbReference type="SAM" id="Phobius"/>
    </source>
</evidence>
<dbReference type="AlphaFoldDB" id="A0A9X1F6T6"/>
<dbReference type="PANTHER" id="PTHR34978:SF3">
    <property type="entry name" value="SLR0241 PROTEIN"/>
    <property type="match status" value="1"/>
</dbReference>
<dbReference type="PANTHER" id="PTHR34978">
    <property type="entry name" value="POSSIBLE SENSOR-TRANSDUCER PROTEIN BLAR"/>
    <property type="match status" value="1"/>
</dbReference>
<feature type="transmembrane region" description="Helical" evidence="2">
    <location>
        <begin position="261"/>
        <end position="278"/>
    </location>
</feature>
<dbReference type="Pfam" id="PF05569">
    <property type="entry name" value="Peptidase_M56"/>
    <property type="match status" value="1"/>
</dbReference>
<keyword evidence="2" id="KW-1133">Transmembrane helix</keyword>
<dbReference type="Proteomes" id="UP001138894">
    <property type="component" value="Unassembled WGS sequence"/>
</dbReference>
<comment type="caution">
    <text evidence="4">The sequence shown here is derived from an EMBL/GenBank/DDBJ whole genome shotgun (WGS) entry which is preliminary data.</text>
</comment>
<dbReference type="RefSeq" id="WP_218544992.1">
    <property type="nucleotide sequence ID" value="NZ_JAGSPD010000003.1"/>
</dbReference>
<keyword evidence="1" id="KW-0998">Cell outer membrane</keyword>
<evidence type="ECO:0000313" key="4">
    <source>
        <dbReference type="EMBL" id="MBV7268437.1"/>
    </source>
</evidence>
<dbReference type="EMBL" id="JAGSPD010000003">
    <property type="protein sequence ID" value="MBV7268437.1"/>
    <property type="molecule type" value="Genomic_DNA"/>
</dbReference>
<dbReference type="InterPro" id="IPR052173">
    <property type="entry name" value="Beta-lactam_resp_regulator"/>
</dbReference>
<keyword evidence="1" id="KW-1134">Transmembrane beta strand</keyword>
<gene>
    <name evidence="4" type="ORF">KCG49_04415</name>
</gene>
<feature type="domain" description="Peptidase M56" evidence="3">
    <location>
        <begin position="148"/>
        <end position="251"/>
    </location>
</feature>
<dbReference type="InterPro" id="IPR039426">
    <property type="entry name" value="TonB-dep_rcpt-like"/>
</dbReference>
<keyword evidence="1 2" id="KW-0812">Transmembrane</keyword>
<accession>A0A9X1F6T6</accession>
<dbReference type="InterPro" id="IPR008756">
    <property type="entry name" value="Peptidase_M56"/>
</dbReference>
<evidence type="ECO:0000259" key="3">
    <source>
        <dbReference type="Pfam" id="PF05569"/>
    </source>
</evidence>
<dbReference type="CDD" id="cd07341">
    <property type="entry name" value="M56_BlaR1_MecR1_like"/>
    <property type="match status" value="1"/>
</dbReference>
<organism evidence="4 5">
    <name type="scientific">Winogradskyella luteola</name>
    <dbReference type="NCBI Taxonomy" id="2828330"/>
    <lineage>
        <taxon>Bacteria</taxon>
        <taxon>Pseudomonadati</taxon>
        <taxon>Bacteroidota</taxon>
        <taxon>Flavobacteriia</taxon>
        <taxon>Flavobacteriales</taxon>
        <taxon>Flavobacteriaceae</taxon>
        <taxon>Winogradskyella</taxon>
    </lineage>
</organism>
<name>A0A9X1F6T6_9FLAO</name>
<keyword evidence="1" id="KW-0813">Transport</keyword>
<evidence type="ECO:0000256" key="1">
    <source>
        <dbReference type="PROSITE-ProRule" id="PRU01360"/>
    </source>
</evidence>
<dbReference type="PROSITE" id="PS52016">
    <property type="entry name" value="TONB_DEPENDENT_REC_3"/>
    <property type="match status" value="1"/>
</dbReference>
<comment type="similarity">
    <text evidence="1">Belongs to the TonB-dependent receptor family.</text>
</comment>
<protein>
    <recommendedName>
        <fullName evidence="3">Peptidase M56 domain-containing protein</fullName>
    </recommendedName>
</protein>
<keyword evidence="5" id="KW-1185">Reference proteome</keyword>
<evidence type="ECO:0000313" key="5">
    <source>
        <dbReference type="Proteomes" id="UP001138894"/>
    </source>
</evidence>
<dbReference type="GO" id="GO:0009279">
    <property type="term" value="C:cell outer membrane"/>
    <property type="evidence" value="ECO:0007669"/>
    <property type="project" value="UniProtKB-SubCell"/>
</dbReference>
<proteinExistence type="inferred from homology"/>
<feature type="transmembrane region" description="Helical" evidence="2">
    <location>
        <begin position="34"/>
        <end position="54"/>
    </location>
</feature>
<comment type="subcellular location">
    <subcellularLocation>
        <location evidence="1">Cell outer membrane</location>
        <topology evidence="1">Multi-pass membrane protein</topology>
    </subcellularLocation>
</comment>
<keyword evidence="1 2" id="KW-0472">Membrane</keyword>
<feature type="transmembrane region" description="Helical" evidence="2">
    <location>
        <begin position="6"/>
        <end position="22"/>
    </location>
</feature>
<reference evidence="4" key="1">
    <citation type="submission" date="2021-04" db="EMBL/GenBank/DDBJ databases">
        <authorList>
            <person name="Pira H."/>
            <person name="Risdian C."/>
            <person name="Wink J."/>
        </authorList>
    </citation>
    <scope>NUCLEOTIDE SEQUENCE</scope>
    <source>
        <strain evidence="4">WHY3</strain>
    </source>
</reference>
<feature type="transmembrane region" description="Helical" evidence="2">
    <location>
        <begin position="84"/>
        <end position="105"/>
    </location>
</feature>